<dbReference type="PROSITE" id="PS51085">
    <property type="entry name" value="2FE2S_FER_2"/>
    <property type="match status" value="1"/>
</dbReference>
<dbReference type="PROSITE" id="PS00197">
    <property type="entry name" value="2FE2S_FER_1"/>
    <property type="match status" value="1"/>
</dbReference>
<gene>
    <name evidence="11" type="ORF">GCM10011511_48850</name>
</gene>
<feature type="domain" description="FAD-binding FR-type" evidence="10">
    <location>
        <begin position="1"/>
        <end position="104"/>
    </location>
</feature>
<evidence type="ECO:0000259" key="9">
    <source>
        <dbReference type="PROSITE" id="PS51085"/>
    </source>
</evidence>
<dbReference type="RefSeq" id="WP_188936708.1">
    <property type="nucleotide sequence ID" value="NZ_BMJC01000005.1"/>
</dbReference>
<evidence type="ECO:0000256" key="3">
    <source>
        <dbReference type="ARBA" id="ARBA00022714"/>
    </source>
</evidence>
<dbReference type="Proteomes" id="UP000607559">
    <property type="component" value="Unassembled WGS sequence"/>
</dbReference>
<proteinExistence type="predicted"/>
<dbReference type="InterPro" id="IPR036010">
    <property type="entry name" value="2Fe-2S_ferredoxin-like_sf"/>
</dbReference>
<dbReference type="SUPFAM" id="SSF52343">
    <property type="entry name" value="Ferredoxin reductase-like, C-terminal NADP-linked domain"/>
    <property type="match status" value="1"/>
</dbReference>
<evidence type="ECO:0000256" key="5">
    <source>
        <dbReference type="ARBA" id="ARBA00022827"/>
    </source>
</evidence>
<comment type="caution">
    <text evidence="11">The sequence shown here is derived from an EMBL/GenBank/DDBJ whole genome shotgun (WGS) entry which is preliminary data.</text>
</comment>
<evidence type="ECO:0000256" key="4">
    <source>
        <dbReference type="ARBA" id="ARBA00022723"/>
    </source>
</evidence>
<dbReference type="PROSITE" id="PS51384">
    <property type="entry name" value="FAD_FR"/>
    <property type="match status" value="1"/>
</dbReference>
<dbReference type="PRINTS" id="PR00410">
    <property type="entry name" value="PHEHYDRXLASE"/>
</dbReference>
<evidence type="ECO:0000256" key="8">
    <source>
        <dbReference type="ARBA" id="ARBA00023014"/>
    </source>
</evidence>
<dbReference type="AlphaFoldDB" id="A0A8J2UHL9"/>
<dbReference type="InterPro" id="IPR050415">
    <property type="entry name" value="MRET"/>
</dbReference>
<dbReference type="GO" id="GO:0051537">
    <property type="term" value="F:2 iron, 2 sulfur cluster binding"/>
    <property type="evidence" value="ECO:0007669"/>
    <property type="project" value="UniProtKB-KW"/>
</dbReference>
<keyword evidence="5" id="KW-0274">FAD</keyword>
<dbReference type="GO" id="GO:0016491">
    <property type="term" value="F:oxidoreductase activity"/>
    <property type="evidence" value="ECO:0007669"/>
    <property type="project" value="UniProtKB-KW"/>
</dbReference>
<dbReference type="EMBL" id="BMJC01000005">
    <property type="protein sequence ID" value="GGB19378.1"/>
    <property type="molecule type" value="Genomic_DNA"/>
</dbReference>
<evidence type="ECO:0000259" key="10">
    <source>
        <dbReference type="PROSITE" id="PS51384"/>
    </source>
</evidence>
<accession>A0A8J2UHL9</accession>
<dbReference type="GO" id="GO:0046872">
    <property type="term" value="F:metal ion binding"/>
    <property type="evidence" value="ECO:0007669"/>
    <property type="project" value="UniProtKB-KW"/>
</dbReference>
<evidence type="ECO:0000313" key="12">
    <source>
        <dbReference type="Proteomes" id="UP000607559"/>
    </source>
</evidence>
<protein>
    <submittedName>
        <fullName evidence="11">Putative oxidoreductase</fullName>
    </submittedName>
</protein>
<keyword evidence="2" id="KW-0285">Flavoprotein</keyword>
<dbReference type="InterPro" id="IPR006058">
    <property type="entry name" value="2Fe2S_fd_BS"/>
</dbReference>
<comment type="cofactor">
    <cofactor evidence="1">
        <name>FAD</name>
        <dbReference type="ChEBI" id="CHEBI:57692"/>
    </cofactor>
</comment>
<dbReference type="PANTHER" id="PTHR47354">
    <property type="entry name" value="NADH OXIDOREDUCTASE HCR"/>
    <property type="match status" value="1"/>
</dbReference>
<dbReference type="SUPFAM" id="SSF63380">
    <property type="entry name" value="Riboflavin synthase domain-like"/>
    <property type="match status" value="1"/>
</dbReference>
<dbReference type="Gene3D" id="3.40.50.80">
    <property type="entry name" value="Nucleotide-binding domain of ferredoxin-NADP reductase (FNR) module"/>
    <property type="match status" value="1"/>
</dbReference>
<dbReference type="InterPro" id="IPR039261">
    <property type="entry name" value="FNR_nucleotide-bd"/>
</dbReference>
<evidence type="ECO:0000256" key="6">
    <source>
        <dbReference type="ARBA" id="ARBA00023002"/>
    </source>
</evidence>
<evidence type="ECO:0000313" key="11">
    <source>
        <dbReference type="EMBL" id="GGB19378.1"/>
    </source>
</evidence>
<name>A0A8J2UHL9_9BACT</name>
<dbReference type="Gene3D" id="2.40.30.10">
    <property type="entry name" value="Translation factors"/>
    <property type="match status" value="1"/>
</dbReference>
<organism evidence="11 12">
    <name type="scientific">Puia dinghuensis</name>
    <dbReference type="NCBI Taxonomy" id="1792502"/>
    <lineage>
        <taxon>Bacteria</taxon>
        <taxon>Pseudomonadati</taxon>
        <taxon>Bacteroidota</taxon>
        <taxon>Chitinophagia</taxon>
        <taxon>Chitinophagales</taxon>
        <taxon>Chitinophagaceae</taxon>
        <taxon>Puia</taxon>
    </lineage>
</organism>
<keyword evidence="4" id="KW-0479">Metal-binding</keyword>
<dbReference type="Pfam" id="PF00970">
    <property type="entry name" value="FAD_binding_6"/>
    <property type="match status" value="1"/>
</dbReference>
<dbReference type="InterPro" id="IPR001041">
    <property type="entry name" value="2Fe-2S_ferredoxin-type"/>
</dbReference>
<dbReference type="InterPro" id="IPR017938">
    <property type="entry name" value="Riboflavin_synthase-like_b-brl"/>
</dbReference>
<reference evidence="11" key="1">
    <citation type="journal article" date="2014" name="Int. J. Syst. Evol. Microbiol.">
        <title>Complete genome sequence of Corynebacterium casei LMG S-19264T (=DSM 44701T), isolated from a smear-ripened cheese.</title>
        <authorList>
            <consortium name="US DOE Joint Genome Institute (JGI-PGF)"/>
            <person name="Walter F."/>
            <person name="Albersmeier A."/>
            <person name="Kalinowski J."/>
            <person name="Ruckert C."/>
        </authorList>
    </citation>
    <scope>NUCLEOTIDE SEQUENCE</scope>
    <source>
        <strain evidence="11">CGMCC 1.15448</strain>
    </source>
</reference>
<dbReference type="GO" id="GO:0050660">
    <property type="term" value="F:flavin adenine dinucleotide binding"/>
    <property type="evidence" value="ECO:0007669"/>
    <property type="project" value="TreeGrafter"/>
</dbReference>
<keyword evidence="3" id="KW-0001">2Fe-2S</keyword>
<dbReference type="Gene3D" id="3.10.20.30">
    <property type="match status" value="1"/>
</dbReference>
<keyword evidence="6" id="KW-0560">Oxidoreductase</keyword>
<dbReference type="Pfam" id="PF00175">
    <property type="entry name" value="NAD_binding_1"/>
    <property type="match status" value="1"/>
</dbReference>
<dbReference type="InterPro" id="IPR017927">
    <property type="entry name" value="FAD-bd_FR_type"/>
</dbReference>
<sequence length="348" mass="37762">MTTIALQVVDIRAEAKDMVTIVLRRQDGRPLEYQAGQFLTFLFSFRGRELRRSYSFSSTPGVDHLPAVTVKRIVNGEVSRYLIDHLKVGDVLTSLPPAGKFLLEEVSGGTLVFVAAGSGMVPVFSLMKEALRRAAVSFGGVTSAAVKRIVLISQNRNEESVPFRGELAALGREYAGAFEWVSLLSSRGVRLSNGLLRDLLGELRLGGGLGSALFYLCGPPAFMRMVTFTLRPMGVAAGQIKKENFTVEYVPPAPLLVDKGTKRVVVHSAGQRYEFDTAWPSTILDSALARHIALPYSCRGGRCSTCVARCVSGSVKMSINEVLTEKDLQAGLVLPCVGYAETDVELEL</sequence>
<evidence type="ECO:0000256" key="2">
    <source>
        <dbReference type="ARBA" id="ARBA00022630"/>
    </source>
</evidence>
<keyword evidence="7" id="KW-0408">Iron</keyword>
<dbReference type="SUPFAM" id="SSF54292">
    <property type="entry name" value="2Fe-2S ferredoxin-like"/>
    <property type="match status" value="1"/>
</dbReference>
<evidence type="ECO:0000256" key="1">
    <source>
        <dbReference type="ARBA" id="ARBA00001974"/>
    </source>
</evidence>
<dbReference type="InterPro" id="IPR001433">
    <property type="entry name" value="OxRdtase_FAD/NAD-bd"/>
</dbReference>
<dbReference type="PANTHER" id="PTHR47354:SF8">
    <property type="entry name" value="1,2-PHENYLACETYL-COA EPOXIDASE, SUBUNIT E"/>
    <property type="match status" value="1"/>
</dbReference>
<feature type="domain" description="2Fe-2S ferredoxin-type" evidence="9">
    <location>
        <begin position="262"/>
        <end position="348"/>
    </location>
</feature>
<dbReference type="Pfam" id="PF00111">
    <property type="entry name" value="Fer2"/>
    <property type="match status" value="1"/>
</dbReference>
<reference evidence="11" key="2">
    <citation type="submission" date="2020-09" db="EMBL/GenBank/DDBJ databases">
        <authorList>
            <person name="Sun Q."/>
            <person name="Zhou Y."/>
        </authorList>
    </citation>
    <scope>NUCLEOTIDE SEQUENCE</scope>
    <source>
        <strain evidence="11">CGMCC 1.15448</strain>
    </source>
</reference>
<evidence type="ECO:0000256" key="7">
    <source>
        <dbReference type="ARBA" id="ARBA00023004"/>
    </source>
</evidence>
<dbReference type="InterPro" id="IPR008333">
    <property type="entry name" value="Cbr1-like_FAD-bd_dom"/>
</dbReference>
<keyword evidence="8" id="KW-0411">Iron-sulfur</keyword>
<dbReference type="CDD" id="cd00207">
    <property type="entry name" value="fer2"/>
    <property type="match status" value="1"/>
</dbReference>
<dbReference type="InterPro" id="IPR012675">
    <property type="entry name" value="Beta-grasp_dom_sf"/>
</dbReference>
<keyword evidence="12" id="KW-1185">Reference proteome</keyword>